<evidence type="ECO:0000256" key="6">
    <source>
        <dbReference type="ARBA" id="ARBA00023136"/>
    </source>
</evidence>
<dbReference type="AlphaFoldDB" id="A0A3S3MQ11"/>
<evidence type="ECO:0000313" key="9">
    <source>
        <dbReference type="Proteomes" id="UP000283530"/>
    </source>
</evidence>
<sequence length="280" mass="31338">MKRALIMYRHVAIRVNTASVYGADPLSLLMPSPHGILKSLSPNYKNKTRTKMEEGCYSNNTQQQKKKMTTYGTIPTAPPGSSLDFISTAKERAKSAISRRRPWKEMIHRHAISVPHGIGEAYIRIRTNLGYFRMNYAIIVLLIIFVSLLWHPISLIVFLVMMLAWLFLYFLRDDPLVIFHRTIDDRIVLVILSVVSLVALFLTHATLNIVVSLLIGLAIVILHAVFRKTEDLFADDEMGGGGMYSVVDGGAKSKEKKRAVGITVLVAMQVSNSNPGITEK</sequence>
<evidence type="ECO:0000256" key="4">
    <source>
        <dbReference type="ARBA" id="ARBA00022692"/>
    </source>
</evidence>
<dbReference type="PANTHER" id="PTHR19317">
    <property type="entry name" value="PRENYLATED RAB ACCEPTOR 1-RELATED"/>
    <property type="match status" value="1"/>
</dbReference>
<keyword evidence="6 7" id="KW-0472">Membrane</keyword>
<dbReference type="OrthoDB" id="63113at2759"/>
<feature type="transmembrane region" description="Helical" evidence="7">
    <location>
        <begin position="209"/>
        <end position="226"/>
    </location>
</feature>
<evidence type="ECO:0000313" key="8">
    <source>
        <dbReference type="EMBL" id="RWR77608.1"/>
    </source>
</evidence>
<protein>
    <recommendedName>
        <fullName evidence="7">PRA1 family protein</fullName>
    </recommendedName>
</protein>
<gene>
    <name evidence="8" type="ORF">CKAN_00610300</name>
</gene>
<proteinExistence type="inferred from homology"/>
<dbReference type="Pfam" id="PF03208">
    <property type="entry name" value="PRA1"/>
    <property type="match status" value="1"/>
</dbReference>
<evidence type="ECO:0000256" key="1">
    <source>
        <dbReference type="ARBA" id="ARBA00002501"/>
    </source>
</evidence>
<dbReference type="STRING" id="337451.A0A3S3MQ11"/>
<keyword evidence="7" id="KW-0813">Transport</keyword>
<feature type="transmembrane region" description="Helical" evidence="7">
    <location>
        <begin position="131"/>
        <end position="149"/>
    </location>
</feature>
<dbReference type="EMBL" id="QPKB01000002">
    <property type="protein sequence ID" value="RWR77608.1"/>
    <property type="molecule type" value="Genomic_DNA"/>
</dbReference>
<name>A0A3S3MQ11_9MAGN</name>
<keyword evidence="9" id="KW-1185">Reference proteome</keyword>
<dbReference type="GO" id="GO:0016020">
    <property type="term" value="C:membrane"/>
    <property type="evidence" value="ECO:0007669"/>
    <property type="project" value="UniProtKB-SubCell"/>
</dbReference>
<evidence type="ECO:0000256" key="3">
    <source>
        <dbReference type="ARBA" id="ARBA00006483"/>
    </source>
</evidence>
<evidence type="ECO:0000256" key="5">
    <source>
        <dbReference type="ARBA" id="ARBA00022989"/>
    </source>
</evidence>
<dbReference type="InterPro" id="IPR004895">
    <property type="entry name" value="Prenylated_rab_accept_PRA1"/>
</dbReference>
<feature type="transmembrane region" description="Helical" evidence="7">
    <location>
        <begin position="155"/>
        <end position="171"/>
    </location>
</feature>
<evidence type="ECO:0000256" key="7">
    <source>
        <dbReference type="RuleBase" id="RU363107"/>
    </source>
</evidence>
<dbReference type="Proteomes" id="UP000283530">
    <property type="component" value="Unassembled WGS sequence"/>
</dbReference>
<keyword evidence="4 7" id="KW-0812">Transmembrane</keyword>
<evidence type="ECO:0000256" key="2">
    <source>
        <dbReference type="ARBA" id="ARBA00004141"/>
    </source>
</evidence>
<feature type="transmembrane region" description="Helical" evidence="7">
    <location>
        <begin position="183"/>
        <end position="203"/>
    </location>
</feature>
<accession>A0A3S3MQ11</accession>
<comment type="caution">
    <text evidence="8">The sequence shown here is derived from an EMBL/GenBank/DDBJ whole genome shotgun (WGS) entry which is preliminary data.</text>
</comment>
<organism evidence="8 9">
    <name type="scientific">Cinnamomum micranthum f. kanehirae</name>
    <dbReference type="NCBI Taxonomy" id="337451"/>
    <lineage>
        <taxon>Eukaryota</taxon>
        <taxon>Viridiplantae</taxon>
        <taxon>Streptophyta</taxon>
        <taxon>Embryophyta</taxon>
        <taxon>Tracheophyta</taxon>
        <taxon>Spermatophyta</taxon>
        <taxon>Magnoliopsida</taxon>
        <taxon>Magnoliidae</taxon>
        <taxon>Laurales</taxon>
        <taxon>Lauraceae</taxon>
        <taxon>Cinnamomum</taxon>
    </lineage>
</organism>
<dbReference type="GO" id="GO:0005783">
    <property type="term" value="C:endoplasmic reticulum"/>
    <property type="evidence" value="ECO:0007669"/>
    <property type="project" value="TreeGrafter"/>
</dbReference>
<comment type="subcellular location">
    <subcellularLocation>
        <location evidence="2 7">Membrane</location>
        <topology evidence="2 7">Multi-pass membrane protein</topology>
    </subcellularLocation>
</comment>
<dbReference type="GO" id="GO:0005794">
    <property type="term" value="C:Golgi apparatus"/>
    <property type="evidence" value="ECO:0007669"/>
    <property type="project" value="TreeGrafter"/>
</dbReference>
<comment type="similarity">
    <text evidence="3 7">Belongs to the PRA1 family.</text>
</comment>
<keyword evidence="5 7" id="KW-1133">Transmembrane helix</keyword>
<dbReference type="GO" id="GO:0016192">
    <property type="term" value="P:vesicle-mediated transport"/>
    <property type="evidence" value="ECO:0007669"/>
    <property type="project" value="UniProtKB-ARBA"/>
</dbReference>
<comment type="function">
    <text evidence="1 7">May be involved in both secretory and endocytic intracellular trafficking in the endosomal/prevacuolar compartments.</text>
</comment>
<dbReference type="PANTHER" id="PTHR19317:SF2">
    <property type="entry name" value="PRA1 FAMILY PROTEIN F2"/>
    <property type="match status" value="1"/>
</dbReference>
<reference evidence="8 9" key="1">
    <citation type="journal article" date="2019" name="Nat. Plants">
        <title>Stout camphor tree genome fills gaps in understanding of flowering plant genome evolution.</title>
        <authorList>
            <person name="Chaw S.M."/>
            <person name="Liu Y.C."/>
            <person name="Wu Y.W."/>
            <person name="Wang H.Y."/>
            <person name="Lin C.I."/>
            <person name="Wu C.S."/>
            <person name="Ke H.M."/>
            <person name="Chang L.Y."/>
            <person name="Hsu C.Y."/>
            <person name="Yang H.T."/>
            <person name="Sudianto E."/>
            <person name="Hsu M.H."/>
            <person name="Wu K.P."/>
            <person name="Wang L.N."/>
            <person name="Leebens-Mack J.H."/>
            <person name="Tsai I.J."/>
        </authorList>
    </citation>
    <scope>NUCLEOTIDE SEQUENCE [LARGE SCALE GENOMIC DNA]</scope>
    <source>
        <strain evidence="9">cv. Chaw 1501</strain>
        <tissue evidence="8">Young leaves</tissue>
    </source>
</reference>